<dbReference type="RefSeq" id="WP_107350904.1">
    <property type="nucleotide sequence ID" value="NZ_PYMH01000013.1"/>
</dbReference>
<accession>A0A2T3ITT7</accession>
<comment type="caution">
    <text evidence="1">The sequence shown here is derived from an EMBL/GenBank/DDBJ whole genome shotgun (WGS) entry which is preliminary data.</text>
</comment>
<organism evidence="1 2">
    <name type="scientific">Photobacterium lutimaris</name>
    <dbReference type="NCBI Taxonomy" id="388278"/>
    <lineage>
        <taxon>Bacteria</taxon>
        <taxon>Pseudomonadati</taxon>
        <taxon>Pseudomonadota</taxon>
        <taxon>Gammaproteobacteria</taxon>
        <taxon>Vibrionales</taxon>
        <taxon>Vibrionaceae</taxon>
        <taxon>Photobacterium</taxon>
    </lineage>
</organism>
<dbReference type="AlphaFoldDB" id="A0A2T3ITT7"/>
<evidence type="ECO:0000313" key="2">
    <source>
        <dbReference type="Proteomes" id="UP000241222"/>
    </source>
</evidence>
<dbReference type="Proteomes" id="UP000241222">
    <property type="component" value="Unassembled WGS sequence"/>
</dbReference>
<reference evidence="1 2" key="1">
    <citation type="submission" date="2018-03" db="EMBL/GenBank/DDBJ databases">
        <title>Whole genome sequencing of Histamine producing bacteria.</title>
        <authorList>
            <person name="Butler K."/>
        </authorList>
    </citation>
    <scope>NUCLEOTIDE SEQUENCE [LARGE SCALE GENOMIC DNA]</scope>
    <source>
        <strain evidence="1 2">JCM 13586</strain>
    </source>
</reference>
<dbReference type="EMBL" id="PYMH01000013">
    <property type="protein sequence ID" value="PSU31774.1"/>
    <property type="molecule type" value="Genomic_DNA"/>
</dbReference>
<evidence type="ECO:0000313" key="1">
    <source>
        <dbReference type="EMBL" id="PSU31774.1"/>
    </source>
</evidence>
<proteinExistence type="predicted"/>
<protein>
    <submittedName>
        <fullName evidence="1">Uncharacterized protein</fullName>
    </submittedName>
</protein>
<sequence length="415" mass="48513">MESLLNVNVSKLIESTGANLEYSELCHYDMAVSQCGQKATLVFCEHDMWADYCDEYLQRPVEADPDVLISHDNTAYHEDVIDDYPFRFAWMLSAAKHYVEIQSFVETRYEEPRPDEFIIEAYKLLKKGKKISLLEHLYRNDEKHFSFYDQTYFNTRQLMIDSGRIGELAVPLLELKDGSYSIVDSDLATHMYRIGEHNSRDRKHRWQLEDDYLASMNIDDFEWGAISIRNGRLHLKEPAVIYEVEVDPVFDDAIGHASFTNMDDAKAYLKSLKSKVPKNKPICYVEEPKFSNTGSANPLLTHFRYGKVQALQREVEFENALIYYRSKLNELESLVPFHKRKRQFVVDAWEETNREIKAVNDGECYLLGELEVELRNGIPICNSLERVSNFIGFDQQLSQVKQLTKRWSETYNRLN</sequence>
<name>A0A2T3ITT7_9GAMM</name>
<gene>
    <name evidence="1" type="ORF">C9I99_21560</name>
</gene>
<keyword evidence="2" id="KW-1185">Reference proteome</keyword>